<feature type="region of interest" description="Disordered" evidence="1">
    <location>
        <begin position="1"/>
        <end position="74"/>
    </location>
</feature>
<organism evidence="2 3">
    <name type="scientific">Phakopsora pachyrhizi</name>
    <name type="common">Asian soybean rust disease fungus</name>
    <dbReference type="NCBI Taxonomy" id="170000"/>
    <lineage>
        <taxon>Eukaryota</taxon>
        <taxon>Fungi</taxon>
        <taxon>Dikarya</taxon>
        <taxon>Basidiomycota</taxon>
        <taxon>Pucciniomycotina</taxon>
        <taxon>Pucciniomycetes</taxon>
        <taxon>Pucciniales</taxon>
        <taxon>Phakopsoraceae</taxon>
        <taxon>Phakopsora</taxon>
    </lineage>
</organism>
<protein>
    <submittedName>
        <fullName evidence="2">Uncharacterized protein</fullName>
    </submittedName>
</protein>
<keyword evidence="3" id="KW-1185">Reference proteome</keyword>
<evidence type="ECO:0000313" key="3">
    <source>
        <dbReference type="Proteomes" id="UP001153365"/>
    </source>
</evidence>
<dbReference type="EMBL" id="CALTRL010005376">
    <property type="protein sequence ID" value="CAH7684398.1"/>
    <property type="molecule type" value="Genomic_DNA"/>
</dbReference>
<evidence type="ECO:0000256" key="1">
    <source>
        <dbReference type="SAM" id="MobiDB-lite"/>
    </source>
</evidence>
<accession>A0AAV0BF41</accession>
<comment type="caution">
    <text evidence="2">The sequence shown here is derived from an EMBL/GenBank/DDBJ whole genome shotgun (WGS) entry which is preliminary data.</text>
</comment>
<feature type="compositionally biased region" description="Low complexity" evidence="1">
    <location>
        <begin position="58"/>
        <end position="68"/>
    </location>
</feature>
<dbReference type="Proteomes" id="UP001153365">
    <property type="component" value="Unassembled WGS sequence"/>
</dbReference>
<feature type="compositionally biased region" description="Basic and acidic residues" evidence="1">
    <location>
        <begin position="9"/>
        <end position="22"/>
    </location>
</feature>
<gene>
    <name evidence="2" type="ORF">PPACK8108_LOCUS18569</name>
</gene>
<proteinExistence type="predicted"/>
<feature type="compositionally biased region" description="Pro residues" evidence="1">
    <location>
        <begin position="48"/>
        <end position="57"/>
    </location>
</feature>
<sequence length="74" mass="7614">MGRATVYIAKEERGVRVGRGEEEAGGGRGRVSPKREVGGEQGHTHLPLPLPPPPSPAPASLGPATTAPNGARRL</sequence>
<evidence type="ECO:0000313" key="2">
    <source>
        <dbReference type="EMBL" id="CAH7684398.1"/>
    </source>
</evidence>
<dbReference type="AlphaFoldDB" id="A0AAV0BF41"/>
<name>A0AAV0BF41_PHAPC</name>
<reference evidence="2" key="1">
    <citation type="submission" date="2022-06" db="EMBL/GenBank/DDBJ databases">
        <authorList>
            <consortium name="SYNGENTA / RWTH Aachen University"/>
        </authorList>
    </citation>
    <scope>NUCLEOTIDE SEQUENCE</scope>
</reference>